<dbReference type="CDD" id="cd00082">
    <property type="entry name" value="HisKA"/>
    <property type="match status" value="1"/>
</dbReference>
<keyword evidence="7" id="KW-0812">Transmembrane</keyword>
<dbReference type="Pfam" id="PF02518">
    <property type="entry name" value="HATPase_c"/>
    <property type="match status" value="1"/>
</dbReference>
<feature type="domain" description="Histidine kinase" evidence="8">
    <location>
        <begin position="135"/>
        <end position="353"/>
    </location>
</feature>
<evidence type="ECO:0000256" key="5">
    <source>
        <dbReference type="ARBA" id="ARBA00022777"/>
    </source>
</evidence>
<feature type="transmembrane region" description="Helical" evidence="7">
    <location>
        <begin position="41"/>
        <end position="65"/>
    </location>
</feature>
<keyword evidence="3" id="KW-0597">Phosphoprotein</keyword>
<dbReference type="SUPFAM" id="SSF55874">
    <property type="entry name" value="ATPase domain of HSP90 chaperone/DNA topoisomerase II/histidine kinase"/>
    <property type="match status" value="1"/>
</dbReference>
<evidence type="ECO:0000256" key="7">
    <source>
        <dbReference type="SAM" id="Phobius"/>
    </source>
</evidence>
<dbReference type="GO" id="GO:0004721">
    <property type="term" value="F:phosphoprotein phosphatase activity"/>
    <property type="evidence" value="ECO:0007669"/>
    <property type="project" value="TreeGrafter"/>
</dbReference>
<evidence type="ECO:0000256" key="2">
    <source>
        <dbReference type="ARBA" id="ARBA00012438"/>
    </source>
</evidence>
<dbReference type="SUPFAM" id="SSF47384">
    <property type="entry name" value="Homodimeric domain of signal transducing histidine kinase"/>
    <property type="match status" value="1"/>
</dbReference>
<evidence type="ECO:0000259" key="8">
    <source>
        <dbReference type="PROSITE" id="PS50109"/>
    </source>
</evidence>
<sequence length="353" mass="39972">MSSKSLKNSTPREIAIRTAFFIAVAFEGALLLFLALPFVPFSWWLILLCGPAIFVISYLIVLATLDRYIYRKIKLIYKTIHSQKVSTDIKKEGVDLDQPIIDDVEQEVADWAESQQEQLDQYERFAEYRRRYVGDISHELKTPIFNIQGYLHTLMDHGYDDNKITRSFIKKAAKNVERLQTIVEDLSAISRLESGDLMFDPEPFNIKELAQEVIEELDLKSRQSGITLGFKSGADIGFMVSADRESIRQVLVNLVSNSIKYGNQGGATRFGFYDMESYILCEVADNGIGIPEKHLPHVFDRFYRVDKSRSRQKGGSGLGLSIVKHIMEAHQQTINVRSTPGMGSTFGITLAKA</sequence>
<reference evidence="9 10" key="1">
    <citation type="submission" date="2018-02" db="EMBL/GenBank/DDBJ databases">
        <title>Genomic Encyclopedia of Archaeal and Bacterial Type Strains, Phase II (KMG-II): from individual species to whole genera.</title>
        <authorList>
            <person name="Goeker M."/>
        </authorList>
    </citation>
    <scope>NUCLEOTIDE SEQUENCE [LARGE SCALE GENOMIC DNA]</scope>
    <source>
        <strain evidence="9 10">DSM 29526</strain>
    </source>
</reference>
<evidence type="ECO:0000256" key="6">
    <source>
        <dbReference type="ARBA" id="ARBA00023012"/>
    </source>
</evidence>
<protein>
    <recommendedName>
        <fullName evidence="2">histidine kinase</fullName>
        <ecNumber evidence="2">2.7.13.3</ecNumber>
    </recommendedName>
</protein>
<dbReference type="CDD" id="cd00075">
    <property type="entry name" value="HATPase"/>
    <property type="match status" value="1"/>
</dbReference>
<dbReference type="SMART" id="SM00388">
    <property type="entry name" value="HisKA"/>
    <property type="match status" value="1"/>
</dbReference>
<dbReference type="GO" id="GO:0005886">
    <property type="term" value="C:plasma membrane"/>
    <property type="evidence" value="ECO:0007669"/>
    <property type="project" value="TreeGrafter"/>
</dbReference>
<dbReference type="InterPro" id="IPR005467">
    <property type="entry name" value="His_kinase_dom"/>
</dbReference>
<feature type="transmembrane region" description="Helical" evidence="7">
    <location>
        <begin position="14"/>
        <end position="35"/>
    </location>
</feature>
<dbReference type="Gene3D" id="3.30.565.10">
    <property type="entry name" value="Histidine kinase-like ATPase, C-terminal domain"/>
    <property type="match status" value="1"/>
</dbReference>
<accession>A0A2S6I9E5</accession>
<dbReference type="PANTHER" id="PTHR45453:SF1">
    <property type="entry name" value="PHOSPHATE REGULON SENSOR PROTEIN PHOR"/>
    <property type="match status" value="1"/>
</dbReference>
<dbReference type="PRINTS" id="PR00344">
    <property type="entry name" value="BCTRLSENSOR"/>
</dbReference>
<dbReference type="Proteomes" id="UP000237662">
    <property type="component" value="Unassembled WGS sequence"/>
</dbReference>
<proteinExistence type="predicted"/>
<dbReference type="Gene3D" id="1.10.287.130">
    <property type="match status" value="1"/>
</dbReference>
<evidence type="ECO:0000313" key="9">
    <source>
        <dbReference type="EMBL" id="PPK88113.1"/>
    </source>
</evidence>
<dbReference type="Pfam" id="PF00512">
    <property type="entry name" value="HisKA"/>
    <property type="match status" value="1"/>
</dbReference>
<dbReference type="PROSITE" id="PS50109">
    <property type="entry name" value="HIS_KIN"/>
    <property type="match status" value="1"/>
</dbReference>
<dbReference type="GO" id="GO:0016036">
    <property type="term" value="P:cellular response to phosphate starvation"/>
    <property type="evidence" value="ECO:0007669"/>
    <property type="project" value="TreeGrafter"/>
</dbReference>
<dbReference type="FunFam" id="3.30.565.10:FF:000006">
    <property type="entry name" value="Sensor histidine kinase WalK"/>
    <property type="match status" value="1"/>
</dbReference>
<dbReference type="RefSeq" id="WP_104418686.1">
    <property type="nucleotide sequence ID" value="NZ_PTJC01000005.1"/>
</dbReference>
<dbReference type="EC" id="2.7.13.3" evidence="2"/>
<dbReference type="InterPro" id="IPR004358">
    <property type="entry name" value="Sig_transdc_His_kin-like_C"/>
</dbReference>
<dbReference type="InterPro" id="IPR036097">
    <property type="entry name" value="HisK_dim/P_sf"/>
</dbReference>
<dbReference type="InterPro" id="IPR003594">
    <property type="entry name" value="HATPase_dom"/>
</dbReference>
<gene>
    <name evidence="9" type="ORF">CLV84_1077</name>
</gene>
<dbReference type="AlphaFoldDB" id="A0A2S6I9E5"/>
<dbReference type="SMART" id="SM00387">
    <property type="entry name" value="HATPase_c"/>
    <property type="match status" value="1"/>
</dbReference>
<comment type="caution">
    <text evidence="9">The sequence shown here is derived from an EMBL/GenBank/DDBJ whole genome shotgun (WGS) entry which is preliminary data.</text>
</comment>
<keyword evidence="7" id="KW-1133">Transmembrane helix</keyword>
<evidence type="ECO:0000256" key="4">
    <source>
        <dbReference type="ARBA" id="ARBA00022679"/>
    </source>
</evidence>
<keyword evidence="10" id="KW-1185">Reference proteome</keyword>
<keyword evidence="5 9" id="KW-0418">Kinase</keyword>
<organism evidence="9 10">
    <name type="scientific">Neolewinella xylanilytica</name>
    <dbReference type="NCBI Taxonomy" id="1514080"/>
    <lineage>
        <taxon>Bacteria</taxon>
        <taxon>Pseudomonadati</taxon>
        <taxon>Bacteroidota</taxon>
        <taxon>Saprospiria</taxon>
        <taxon>Saprospirales</taxon>
        <taxon>Lewinellaceae</taxon>
        <taxon>Neolewinella</taxon>
    </lineage>
</organism>
<evidence type="ECO:0000256" key="3">
    <source>
        <dbReference type="ARBA" id="ARBA00022553"/>
    </source>
</evidence>
<evidence type="ECO:0000256" key="1">
    <source>
        <dbReference type="ARBA" id="ARBA00000085"/>
    </source>
</evidence>
<dbReference type="GO" id="GO:0000155">
    <property type="term" value="F:phosphorelay sensor kinase activity"/>
    <property type="evidence" value="ECO:0007669"/>
    <property type="project" value="InterPro"/>
</dbReference>
<dbReference type="InterPro" id="IPR050351">
    <property type="entry name" value="BphY/WalK/GraS-like"/>
</dbReference>
<keyword evidence="4" id="KW-0808">Transferase</keyword>
<name>A0A2S6I9E5_9BACT</name>
<keyword evidence="7" id="KW-0472">Membrane</keyword>
<dbReference type="InterPro" id="IPR003661">
    <property type="entry name" value="HisK_dim/P_dom"/>
</dbReference>
<dbReference type="OrthoDB" id="9813151at2"/>
<dbReference type="EMBL" id="PTJC01000005">
    <property type="protein sequence ID" value="PPK88113.1"/>
    <property type="molecule type" value="Genomic_DNA"/>
</dbReference>
<evidence type="ECO:0000313" key="10">
    <source>
        <dbReference type="Proteomes" id="UP000237662"/>
    </source>
</evidence>
<dbReference type="InterPro" id="IPR036890">
    <property type="entry name" value="HATPase_C_sf"/>
</dbReference>
<dbReference type="PANTHER" id="PTHR45453">
    <property type="entry name" value="PHOSPHATE REGULON SENSOR PROTEIN PHOR"/>
    <property type="match status" value="1"/>
</dbReference>
<keyword evidence="6" id="KW-0902">Two-component regulatory system</keyword>
<comment type="catalytic activity">
    <reaction evidence="1">
        <text>ATP + protein L-histidine = ADP + protein N-phospho-L-histidine.</text>
        <dbReference type="EC" id="2.7.13.3"/>
    </reaction>
</comment>